<dbReference type="PANTHER" id="PTHR22926">
    <property type="entry name" value="PHOSPHO-N-ACETYLMURAMOYL-PENTAPEPTIDE-TRANSFERASE"/>
    <property type="match status" value="1"/>
</dbReference>
<keyword evidence="9" id="KW-0328">Glycosyltransferase</keyword>
<evidence type="ECO:0000256" key="7">
    <source>
        <dbReference type="PIRSR" id="PIRSR600715-1"/>
    </source>
</evidence>
<keyword evidence="4 8" id="KW-0812">Transmembrane</keyword>
<sequence length="344" mass="38887">MNSVNYKYLLLIWLISNTLLSATIVKYVASVGIMDNPNQRSSHTFPIPKGGGIGIISAFLTANISFIYLFNQHYSLSIIGLLSIITFISLFSWLDDIKQWSALSKLAIQFIASVSVCIFVFPASFLENHLYLLPFFIIWLVYITNAYNFMDGLNGLAAGVAAICCLFIYFYSTNLENKIFALSLLTGLLGFLPFNFPKAEIFMGDVGSQACGLILASFAIIPLGTAINSDFVTLISQNVIIFFLLFGFIFDVTFTLIRRIINKEPYLQAHRSHLYQMAHRSHISPILITFIECLFCIWGGFLFYIFPLTSLQNIELACSLLILPQLIWTLFILYKTQSLNIKKW</sequence>
<dbReference type="GO" id="GO:0071555">
    <property type="term" value="P:cell wall organization"/>
    <property type="evidence" value="ECO:0007669"/>
    <property type="project" value="TreeGrafter"/>
</dbReference>
<comment type="caution">
    <text evidence="9">The sequence shown here is derived from an EMBL/GenBank/DDBJ whole genome shotgun (WGS) entry which is preliminary data.</text>
</comment>
<comment type="subcellular location">
    <subcellularLocation>
        <location evidence="1">Cell membrane</location>
        <topology evidence="1">Multi-pass membrane protein</topology>
    </subcellularLocation>
</comment>
<name>A0A318MYK3_9PROT</name>
<evidence type="ECO:0000256" key="4">
    <source>
        <dbReference type="ARBA" id="ARBA00022692"/>
    </source>
</evidence>
<dbReference type="RefSeq" id="WP_110438180.1">
    <property type="nucleotide sequence ID" value="NZ_CP046393.1"/>
</dbReference>
<feature type="transmembrane region" description="Helical" evidence="8">
    <location>
        <begin position="76"/>
        <end position="94"/>
    </location>
</feature>
<dbReference type="GO" id="GO:0046872">
    <property type="term" value="F:metal ion binding"/>
    <property type="evidence" value="ECO:0007669"/>
    <property type="project" value="UniProtKB-KW"/>
</dbReference>
<evidence type="ECO:0000313" key="10">
    <source>
        <dbReference type="Proteomes" id="UP000247565"/>
    </source>
</evidence>
<evidence type="ECO:0000256" key="5">
    <source>
        <dbReference type="ARBA" id="ARBA00022989"/>
    </source>
</evidence>
<evidence type="ECO:0000256" key="6">
    <source>
        <dbReference type="ARBA" id="ARBA00023136"/>
    </source>
</evidence>
<feature type="transmembrane region" description="Helical" evidence="8">
    <location>
        <begin position="208"/>
        <end position="227"/>
    </location>
</feature>
<protein>
    <submittedName>
        <fullName evidence="9">UDP-phosphate alpha N-acetylglucosaminyltransferase</fullName>
    </submittedName>
</protein>
<keyword evidence="5 8" id="KW-1133">Transmembrane helix</keyword>
<dbReference type="PANTHER" id="PTHR22926:SF3">
    <property type="entry name" value="UNDECAPRENYL-PHOSPHATE ALPHA-N-ACETYLGLUCOSAMINYL 1-PHOSPHATE TRANSFERASE"/>
    <property type="match status" value="1"/>
</dbReference>
<evidence type="ECO:0000313" key="9">
    <source>
        <dbReference type="EMBL" id="PXZ01661.1"/>
    </source>
</evidence>
<dbReference type="GO" id="GO:0016780">
    <property type="term" value="F:phosphotransferase activity, for other substituted phosphate groups"/>
    <property type="evidence" value="ECO:0007669"/>
    <property type="project" value="InterPro"/>
</dbReference>
<feature type="transmembrane region" description="Helical" evidence="8">
    <location>
        <begin position="131"/>
        <end position="149"/>
    </location>
</feature>
<feature type="transmembrane region" description="Helical" evidence="8">
    <location>
        <begin position="156"/>
        <end position="173"/>
    </location>
</feature>
<feature type="transmembrane region" description="Helical" evidence="8">
    <location>
        <begin position="239"/>
        <end position="261"/>
    </location>
</feature>
<feature type="transmembrane region" description="Helical" evidence="8">
    <location>
        <begin position="50"/>
        <end position="70"/>
    </location>
</feature>
<evidence type="ECO:0000256" key="2">
    <source>
        <dbReference type="ARBA" id="ARBA00022475"/>
    </source>
</evidence>
<keyword evidence="2" id="KW-1003">Cell membrane</keyword>
<feature type="transmembrane region" description="Helical" evidence="8">
    <location>
        <begin position="282"/>
        <end position="306"/>
    </location>
</feature>
<evidence type="ECO:0000256" key="3">
    <source>
        <dbReference type="ARBA" id="ARBA00022679"/>
    </source>
</evidence>
<comment type="cofactor">
    <cofactor evidence="7">
        <name>Mg(2+)</name>
        <dbReference type="ChEBI" id="CHEBI:18420"/>
    </cofactor>
</comment>
<keyword evidence="3 9" id="KW-0808">Transferase</keyword>
<dbReference type="EMBL" id="QGLT01000001">
    <property type="protein sequence ID" value="PXZ01661.1"/>
    <property type="molecule type" value="Genomic_DNA"/>
</dbReference>
<reference evidence="9 10" key="1">
    <citation type="submission" date="2018-05" db="EMBL/GenBank/DDBJ databases">
        <title>Reference genomes for bee gut microbiota database.</title>
        <authorList>
            <person name="Ellegaard K.M."/>
        </authorList>
    </citation>
    <scope>NUCLEOTIDE SEQUENCE [LARGE SCALE GENOMIC DNA]</scope>
    <source>
        <strain evidence="9 10">ESL0284</strain>
    </source>
</reference>
<proteinExistence type="predicted"/>
<keyword evidence="7" id="KW-0479">Metal-binding</keyword>
<feature type="binding site" evidence="7">
    <location>
        <position position="148"/>
    </location>
    <ligand>
        <name>Mg(2+)</name>
        <dbReference type="ChEBI" id="CHEBI:18420"/>
    </ligand>
</feature>
<feature type="transmembrane region" description="Helical" evidence="8">
    <location>
        <begin position="179"/>
        <end position="196"/>
    </location>
</feature>
<accession>A0A318MYK3</accession>
<keyword evidence="6 8" id="KW-0472">Membrane</keyword>
<dbReference type="AlphaFoldDB" id="A0A318MYK3"/>
<gene>
    <name evidence="9" type="ORF">DK869_01220</name>
</gene>
<feature type="transmembrane region" description="Helical" evidence="8">
    <location>
        <begin position="312"/>
        <end position="334"/>
    </location>
</feature>
<dbReference type="Pfam" id="PF00953">
    <property type="entry name" value="Glycos_transf_4"/>
    <property type="match status" value="1"/>
</dbReference>
<dbReference type="Proteomes" id="UP000247565">
    <property type="component" value="Unassembled WGS sequence"/>
</dbReference>
<dbReference type="OrthoDB" id="9783652at2"/>
<dbReference type="GO" id="GO:0005886">
    <property type="term" value="C:plasma membrane"/>
    <property type="evidence" value="ECO:0007669"/>
    <property type="project" value="UniProtKB-SubCell"/>
</dbReference>
<organism evidence="9 10">
    <name type="scientific">Commensalibacter melissae</name>
    <dbReference type="NCBI Taxonomy" id="2070537"/>
    <lineage>
        <taxon>Bacteria</taxon>
        <taxon>Pseudomonadati</taxon>
        <taxon>Pseudomonadota</taxon>
        <taxon>Alphaproteobacteria</taxon>
        <taxon>Acetobacterales</taxon>
        <taxon>Acetobacteraceae</taxon>
    </lineage>
</organism>
<dbReference type="GO" id="GO:0044038">
    <property type="term" value="P:cell wall macromolecule biosynthetic process"/>
    <property type="evidence" value="ECO:0007669"/>
    <property type="project" value="TreeGrafter"/>
</dbReference>
<evidence type="ECO:0000256" key="8">
    <source>
        <dbReference type="SAM" id="Phobius"/>
    </source>
</evidence>
<keyword evidence="7" id="KW-0460">Magnesium</keyword>
<feature type="transmembrane region" description="Helical" evidence="8">
    <location>
        <begin position="6"/>
        <end position="29"/>
    </location>
</feature>
<evidence type="ECO:0000256" key="1">
    <source>
        <dbReference type="ARBA" id="ARBA00004651"/>
    </source>
</evidence>
<dbReference type="GO" id="GO:0016757">
    <property type="term" value="F:glycosyltransferase activity"/>
    <property type="evidence" value="ECO:0007669"/>
    <property type="project" value="UniProtKB-KW"/>
</dbReference>
<keyword evidence="10" id="KW-1185">Reference proteome</keyword>
<dbReference type="GO" id="GO:0009103">
    <property type="term" value="P:lipopolysaccharide biosynthetic process"/>
    <property type="evidence" value="ECO:0007669"/>
    <property type="project" value="TreeGrafter"/>
</dbReference>
<feature type="binding site" evidence="7">
    <location>
        <position position="205"/>
    </location>
    <ligand>
        <name>Mg(2+)</name>
        <dbReference type="ChEBI" id="CHEBI:18420"/>
    </ligand>
</feature>
<feature type="transmembrane region" description="Helical" evidence="8">
    <location>
        <begin position="106"/>
        <end position="125"/>
    </location>
</feature>
<dbReference type="InterPro" id="IPR000715">
    <property type="entry name" value="Glycosyl_transferase_4"/>
</dbReference>